<evidence type="ECO:0000313" key="3">
    <source>
        <dbReference type="EMBL" id="SHN37947.1"/>
    </source>
</evidence>
<keyword evidence="4" id="KW-1185">Reference proteome</keyword>
<keyword evidence="2" id="KW-1133">Transmembrane helix</keyword>
<accession>A0A1M7R0A6</accession>
<gene>
    <name evidence="3" type="ORF">SAMN05216499_1584</name>
</gene>
<feature type="transmembrane region" description="Helical" evidence="2">
    <location>
        <begin position="324"/>
        <end position="343"/>
    </location>
</feature>
<sequence length="381" mass="41923">MPHGPDQTEENRPARPPSRYGRTVGAMRAIVWRRRDVARMNRRLKADGALSSIDGSLARLGTNQRVSSAFRVAYRRWLWAEPKVRALKVLYWVFFVSTLRRTLFTDPEEYFKPHADPSLVGFYRDSWKQFHGLPTGLAGIYIGLLFPFAILISLIGVAQIAAPVAGPFAPLGYAYVLRKNPRAAVSALAMHQRYRPLAIFAASIESCARAATASTERRPARLLAMSTRLDEVARAVRRAHRTRGAVPFRSHRRRILKRHAGLVVAALRAAEGKIDSAPESALPNLAELVLRISENYIGGRIGQLLDDADLQGLEPVADREPLRIIAAACICGGTAVGISFTALPDEAKTYLIGVGGVIGLTIIYGRNARRAFDILATLRGN</sequence>
<keyword evidence="2" id="KW-0812">Transmembrane</keyword>
<protein>
    <submittedName>
        <fullName evidence="3">Uncharacterized protein</fullName>
    </submittedName>
</protein>
<dbReference type="EMBL" id="FRBI01000058">
    <property type="protein sequence ID" value="SHN37947.1"/>
    <property type="molecule type" value="Genomic_DNA"/>
</dbReference>
<feature type="transmembrane region" description="Helical" evidence="2">
    <location>
        <begin position="160"/>
        <end position="177"/>
    </location>
</feature>
<name>A0A1M7R0A6_9ACTN</name>
<reference evidence="3 4" key="1">
    <citation type="submission" date="2016-11" db="EMBL/GenBank/DDBJ databases">
        <authorList>
            <person name="Jaros S."/>
            <person name="Januszkiewicz K."/>
            <person name="Wedrychowicz H."/>
        </authorList>
    </citation>
    <scope>NUCLEOTIDE SEQUENCE [LARGE SCALE GENOMIC DNA]</scope>
    <source>
        <strain evidence="3 4">CGMCC 4.2025</strain>
    </source>
</reference>
<dbReference type="Proteomes" id="UP000184111">
    <property type="component" value="Unassembled WGS sequence"/>
</dbReference>
<keyword evidence="2" id="KW-0472">Membrane</keyword>
<evidence type="ECO:0000256" key="2">
    <source>
        <dbReference type="SAM" id="Phobius"/>
    </source>
</evidence>
<evidence type="ECO:0000256" key="1">
    <source>
        <dbReference type="SAM" id="MobiDB-lite"/>
    </source>
</evidence>
<feature type="transmembrane region" description="Helical" evidence="2">
    <location>
        <begin position="349"/>
        <end position="365"/>
    </location>
</feature>
<feature type="region of interest" description="Disordered" evidence="1">
    <location>
        <begin position="1"/>
        <end position="20"/>
    </location>
</feature>
<dbReference type="AlphaFoldDB" id="A0A1M7R0A6"/>
<evidence type="ECO:0000313" key="4">
    <source>
        <dbReference type="Proteomes" id="UP000184111"/>
    </source>
</evidence>
<organism evidence="3 4">
    <name type="scientific">Actinacidiphila paucisporea</name>
    <dbReference type="NCBI Taxonomy" id="310782"/>
    <lineage>
        <taxon>Bacteria</taxon>
        <taxon>Bacillati</taxon>
        <taxon>Actinomycetota</taxon>
        <taxon>Actinomycetes</taxon>
        <taxon>Kitasatosporales</taxon>
        <taxon>Streptomycetaceae</taxon>
        <taxon>Actinacidiphila</taxon>
    </lineage>
</organism>
<proteinExistence type="predicted"/>
<feature type="transmembrane region" description="Helical" evidence="2">
    <location>
        <begin position="133"/>
        <end position="154"/>
    </location>
</feature>